<dbReference type="Proteomes" id="UP001218188">
    <property type="component" value="Unassembled WGS sequence"/>
</dbReference>
<evidence type="ECO:0000256" key="3">
    <source>
        <dbReference type="ARBA" id="ARBA00022884"/>
    </source>
</evidence>
<dbReference type="InterPro" id="IPR044642">
    <property type="entry name" value="PTHR15588"/>
</dbReference>
<dbReference type="EMBL" id="JARJCM010000028">
    <property type="protein sequence ID" value="KAJ7039278.1"/>
    <property type="molecule type" value="Genomic_DNA"/>
</dbReference>
<evidence type="ECO:0000313" key="11">
    <source>
        <dbReference type="EMBL" id="KAJ7039278.1"/>
    </source>
</evidence>
<proteinExistence type="inferred from homology"/>
<keyword evidence="12" id="KW-1185">Reference proteome</keyword>
<evidence type="ECO:0000256" key="7">
    <source>
        <dbReference type="RuleBase" id="RU365048"/>
    </source>
</evidence>
<comment type="function">
    <text evidence="7">Plays role in pre-mRNA splicing as component of the U4/U6-U5 tri-snRNP complex that is involved in spliceosome assembly, and as component of the precatalytic spliceosome (spliceosome B complex). The heptameric LSM2-8 complex binds specifically to the 3'-terminal U-tract of U6 snRNA.</text>
</comment>
<keyword evidence="4 7" id="KW-0508">mRNA splicing</keyword>
<dbReference type="EMBL" id="JARJCM010000162">
    <property type="protein sequence ID" value="KAJ7024918.1"/>
    <property type="molecule type" value="Genomic_DNA"/>
</dbReference>
<keyword evidence="5 7" id="KW-0539">Nucleus</keyword>
<organism evidence="10 12">
    <name type="scientific">Mycena alexandri</name>
    <dbReference type="NCBI Taxonomy" id="1745969"/>
    <lineage>
        <taxon>Eukaryota</taxon>
        <taxon>Fungi</taxon>
        <taxon>Dikarya</taxon>
        <taxon>Basidiomycota</taxon>
        <taxon>Agaricomycotina</taxon>
        <taxon>Agaricomycetes</taxon>
        <taxon>Agaricomycetidae</taxon>
        <taxon>Agaricales</taxon>
        <taxon>Marasmiineae</taxon>
        <taxon>Mycenaceae</taxon>
        <taxon>Mycena</taxon>
    </lineage>
</organism>
<gene>
    <name evidence="7" type="primary">LSM8</name>
    <name evidence="11" type="ORF">C8F04DRAFT_950148</name>
    <name evidence="10" type="ORF">C8F04DRAFT_968384</name>
</gene>
<dbReference type="SUPFAM" id="SSF50182">
    <property type="entry name" value="Sm-like ribonucleoproteins"/>
    <property type="match status" value="1"/>
</dbReference>
<keyword evidence="2 7" id="KW-0747">Spliceosome</keyword>
<dbReference type="SMART" id="SM00651">
    <property type="entry name" value="Sm"/>
    <property type="match status" value="1"/>
</dbReference>
<comment type="subunit">
    <text evidence="7">LSm subunits form a heteromer with a doughnut shape.</text>
</comment>
<evidence type="ECO:0000256" key="8">
    <source>
        <dbReference type="SAM" id="MobiDB-lite"/>
    </source>
</evidence>
<dbReference type="GO" id="GO:0003729">
    <property type="term" value="F:mRNA binding"/>
    <property type="evidence" value="ECO:0007669"/>
    <property type="project" value="TreeGrafter"/>
</dbReference>
<evidence type="ECO:0000256" key="4">
    <source>
        <dbReference type="ARBA" id="ARBA00023187"/>
    </source>
</evidence>
<keyword evidence="3 7" id="KW-0694">RNA-binding</keyword>
<comment type="similarity">
    <text evidence="7">Belongs to the snRNP Sm proteins family.</text>
</comment>
<accession>A0AAD6SDB6</accession>
<feature type="compositionally biased region" description="Basic residues" evidence="8">
    <location>
        <begin position="42"/>
        <end position="56"/>
    </location>
</feature>
<comment type="subcellular location">
    <subcellularLocation>
        <location evidence="1 7">Nucleus</location>
    </subcellularLocation>
</comment>
<feature type="compositionally biased region" description="Basic residues" evidence="8">
    <location>
        <begin position="13"/>
        <end position="27"/>
    </location>
</feature>
<dbReference type="GO" id="GO:0005688">
    <property type="term" value="C:U6 snRNP"/>
    <property type="evidence" value="ECO:0007669"/>
    <property type="project" value="UniProtKB-UniRule"/>
</dbReference>
<sequence length="153" mass="17561">MNSRIIRGADHRRPGRPQTRHRTRRTPRTALQRLPVSSAGRTRCHHGRRPRPSTRRRGLLHRWRRVLLILQDGRVIVGVMVGFDQRSNVVLSDSKERVYSMDAGVEEMPLGLYLVKGDMMCVPHYRCSPHNLRVVTRKANANCCGNDLLHSSP</sequence>
<evidence type="ECO:0000256" key="2">
    <source>
        <dbReference type="ARBA" id="ARBA00022728"/>
    </source>
</evidence>
<feature type="domain" description="Sm" evidence="9">
    <location>
        <begin position="56"/>
        <end position="125"/>
    </location>
</feature>
<evidence type="ECO:0000313" key="12">
    <source>
        <dbReference type="Proteomes" id="UP001218188"/>
    </source>
</evidence>
<dbReference type="GO" id="GO:0000398">
    <property type="term" value="P:mRNA splicing, via spliceosome"/>
    <property type="evidence" value="ECO:0007669"/>
    <property type="project" value="UniProtKB-UniRule"/>
</dbReference>
<evidence type="ECO:0000256" key="1">
    <source>
        <dbReference type="ARBA" id="ARBA00004123"/>
    </source>
</evidence>
<protein>
    <recommendedName>
        <fullName evidence="7">LSM2-LSM8 complex subunit LSM8</fullName>
    </recommendedName>
</protein>
<evidence type="ECO:0000259" key="9">
    <source>
        <dbReference type="SMART" id="SM00651"/>
    </source>
</evidence>
<dbReference type="CDD" id="cd01727">
    <property type="entry name" value="LSm8"/>
    <property type="match status" value="1"/>
</dbReference>
<dbReference type="AlphaFoldDB" id="A0AAD6SDB6"/>
<dbReference type="PANTHER" id="PTHR15588:SF9">
    <property type="entry name" value="U6 SNRNA-ASSOCIATED SM-LIKE PROTEIN LSM8"/>
    <property type="match status" value="1"/>
</dbReference>
<dbReference type="InterPro" id="IPR010920">
    <property type="entry name" value="LSM_dom_sf"/>
</dbReference>
<evidence type="ECO:0000313" key="10">
    <source>
        <dbReference type="EMBL" id="KAJ7024918.1"/>
    </source>
</evidence>
<feature type="region of interest" description="Disordered" evidence="8">
    <location>
        <begin position="1"/>
        <end position="56"/>
    </location>
</feature>
<evidence type="ECO:0000256" key="5">
    <source>
        <dbReference type="ARBA" id="ARBA00023242"/>
    </source>
</evidence>
<comment type="caution">
    <text evidence="10">The sequence shown here is derived from an EMBL/GenBank/DDBJ whole genome shotgun (WGS) entry which is preliminary data.</text>
</comment>
<dbReference type="Gene3D" id="2.30.30.100">
    <property type="match status" value="1"/>
</dbReference>
<reference evidence="10" key="1">
    <citation type="submission" date="2023-03" db="EMBL/GenBank/DDBJ databases">
        <title>Massive genome expansion in bonnet fungi (Mycena s.s.) driven by repeated elements and novel gene families across ecological guilds.</title>
        <authorList>
            <consortium name="Lawrence Berkeley National Laboratory"/>
            <person name="Harder C.B."/>
            <person name="Miyauchi S."/>
            <person name="Viragh M."/>
            <person name="Kuo A."/>
            <person name="Thoen E."/>
            <person name="Andreopoulos B."/>
            <person name="Lu D."/>
            <person name="Skrede I."/>
            <person name="Drula E."/>
            <person name="Henrissat B."/>
            <person name="Morin E."/>
            <person name="Kohler A."/>
            <person name="Barry K."/>
            <person name="LaButti K."/>
            <person name="Morin E."/>
            <person name="Salamov A."/>
            <person name="Lipzen A."/>
            <person name="Mereny Z."/>
            <person name="Hegedus B."/>
            <person name="Baldrian P."/>
            <person name="Stursova M."/>
            <person name="Weitz H."/>
            <person name="Taylor A."/>
            <person name="Grigoriev I.V."/>
            <person name="Nagy L.G."/>
            <person name="Martin F."/>
            <person name="Kauserud H."/>
        </authorList>
    </citation>
    <scope>NUCLEOTIDE SEQUENCE</scope>
    <source>
        <strain evidence="10">CBHHK200</strain>
    </source>
</reference>
<keyword evidence="6 7" id="KW-0687">Ribonucleoprotein</keyword>
<name>A0AAD6SDB6_9AGAR</name>
<dbReference type="GO" id="GO:0071011">
    <property type="term" value="C:precatalytic spliceosome"/>
    <property type="evidence" value="ECO:0007669"/>
    <property type="project" value="TreeGrafter"/>
</dbReference>
<dbReference type="InterPro" id="IPR001163">
    <property type="entry name" value="Sm_dom_euk/arc"/>
</dbReference>
<keyword evidence="7" id="KW-0507">mRNA processing</keyword>
<dbReference type="Pfam" id="PF01423">
    <property type="entry name" value="LSM"/>
    <property type="match status" value="1"/>
</dbReference>
<dbReference type="PANTHER" id="PTHR15588">
    <property type="entry name" value="LSM1"/>
    <property type="match status" value="1"/>
</dbReference>
<evidence type="ECO:0000256" key="6">
    <source>
        <dbReference type="ARBA" id="ARBA00023274"/>
    </source>
</evidence>
<dbReference type="InterPro" id="IPR034103">
    <property type="entry name" value="Lsm8"/>
</dbReference>
<dbReference type="GO" id="GO:0046540">
    <property type="term" value="C:U4/U6 x U5 tri-snRNP complex"/>
    <property type="evidence" value="ECO:0007669"/>
    <property type="project" value="UniProtKB-UniRule"/>
</dbReference>